<dbReference type="AlphaFoldDB" id="A0A8C4UUN1"/>
<evidence type="ECO:0000256" key="13">
    <source>
        <dbReference type="ARBA" id="ARBA00036239"/>
    </source>
</evidence>
<evidence type="ECO:0000256" key="6">
    <source>
        <dbReference type="ARBA" id="ARBA00022989"/>
    </source>
</evidence>
<keyword evidence="9" id="KW-0472">Membrane</keyword>
<feature type="compositionally biased region" description="Gly residues" evidence="15">
    <location>
        <begin position="188"/>
        <end position="204"/>
    </location>
</feature>
<feature type="compositionally biased region" description="Pro residues" evidence="15">
    <location>
        <begin position="129"/>
        <end position="138"/>
    </location>
</feature>
<protein>
    <submittedName>
        <fullName evidence="16">Sodium channel epithelial 1 subunit gamma</fullName>
    </submittedName>
</protein>
<feature type="compositionally biased region" description="Pro residues" evidence="15">
    <location>
        <begin position="852"/>
        <end position="863"/>
    </location>
</feature>
<comment type="catalytic activity">
    <reaction evidence="13">
        <text>Na(+)(in) = Na(+)(out)</text>
        <dbReference type="Rhea" id="RHEA:34963"/>
        <dbReference type="ChEBI" id="CHEBI:29101"/>
    </reaction>
</comment>
<dbReference type="PRINTS" id="PR01078">
    <property type="entry name" value="AMINACHANNEL"/>
</dbReference>
<dbReference type="Gene3D" id="2.60.470.10">
    <property type="entry name" value="Acid-sensing ion channels like domains"/>
    <property type="match status" value="1"/>
</dbReference>
<feature type="compositionally biased region" description="Basic and acidic residues" evidence="15">
    <location>
        <begin position="1"/>
        <end position="10"/>
    </location>
</feature>
<dbReference type="FunFam" id="1.10.287.770:FF:000005">
    <property type="entry name" value="Amiloride-sensitive sodium channel subunit gamma"/>
    <property type="match status" value="1"/>
</dbReference>
<feature type="region of interest" description="Disordered" evidence="15">
    <location>
        <begin position="1"/>
        <end position="238"/>
    </location>
</feature>
<dbReference type="PANTHER" id="PTHR11690:SF19">
    <property type="entry name" value="AMILORIDE-SENSITIVE SODIUM CHANNEL SUBUNIT GAMMA"/>
    <property type="match status" value="1"/>
</dbReference>
<evidence type="ECO:0000256" key="15">
    <source>
        <dbReference type="SAM" id="MobiDB-lite"/>
    </source>
</evidence>
<dbReference type="Ensembl" id="ENSFTIT00000018707.1">
    <property type="protein sequence ID" value="ENSFTIP00000017947.1"/>
    <property type="gene ID" value="ENSFTIG00000011887.1"/>
</dbReference>
<comment type="subcellular location">
    <subcellularLocation>
        <location evidence="1">Apical cell membrane</location>
        <topology evidence="1">Multi-pass membrane protein</topology>
    </subcellularLocation>
</comment>
<keyword evidence="3" id="KW-0894">Sodium channel</keyword>
<evidence type="ECO:0000256" key="5">
    <source>
        <dbReference type="ARBA" id="ARBA00022692"/>
    </source>
</evidence>
<evidence type="ECO:0000256" key="11">
    <source>
        <dbReference type="ARBA" id="ARBA00023201"/>
    </source>
</evidence>
<dbReference type="InterPro" id="IPR001873">
    <property type="entry name" value="ENaC"/>
</dbReference>
<dbReference type="Gene3D" id="1.10.287.770">
    <property type="entry name" value="YojJ-like"/>
    <property type="match status" value="1"/>
</dbReference>
<evidence type="ECO:0000256" key="14">
    <source>
        <dbReference type="ARBA" id="ARBA00038067"/>
    </source>
</evidence>
<evidence type="ECO:0000256" key="9">
    <source>
        <dbReference type="ARBA" id="ARBA00023136"/>
    </source>
</evidence>
<keyword evidence="17" id="KW-1185">Reference proteome</keyword>
<feature type="region of interest" description="Disordered" evidence="15">
    <location>
        <begin position="846"/>
        <end position="865"/>
    </location>
</feature>
<dbReference type="InterPro" id="IPR004724">
    <property type="entry name" value="ENaC_chordates"/>
</dbReference>
<dbReference type="InterPro" id="IPR020903">
    <property type="entry name" value="ENaC_CS"/>
</dbReference>
<comment type="similarity">
    <text evidence="14">Belongs to the amiloride-sensitive sodium channel (TC 1.A.6) family. SCNN1G subfamily.</text>
</comment>
<feature type="compositionally biased region" description="Low complexity" evidence="15">
    <location>
        <begin position="60"/>
        <end position="71"/>
    </location>
</feature>
<evidence type="ECO:0000256" key="2">
    <source>
        <dbReference type="ARBA" id="ARBA00022448"/>
    </source>
</evidence>
<reference evidence="16" key="1">
    <citation type="submission" date="2025-08" db="UniProtKB">
        <authorList>
            <consortium name="Ensembl"/>
        </authorList>
    </citation>
    <scope>IDENTIFICATION</scope>
</reference>
<dbReference type="NCBIfam" id="TIGR00859">
    <property type="entry name" value="ENaC"/>
    <property type="match status" value="1"/>
</dbReference>
<keyword evidence="10" id="KW-1015">Disulfide bond</keyword>
<evidence type="ECO:0000256" key="10">
    <source>
        <dbReference type="ARBA" id="ARBA00023157"/>
    </source>
</evidence>
<evidence type="ECO:0000256" key="7">
    <source>
        <dbReference type="ARBA" id="ARBA00023053"/>
    </source>
</evidence>
<dbReference type="FunFam" id="2.60.470.10:FF:000005">
    <property type="entry name" value="Amiloride-sensitive sodium channel subunit gamma"/>
    <property type="match status" value="1"/>
</dbReference>
<keyword evidence="5" id="KW-0812">Transmembrane</keyword>
<dbReference type="PROSITE" id="PS01206">
    <property type="entry name" value="ASC"/>
    <property type="match status" value="1"/>
</dbReference>
<keyword evidence="6" id="KW-1133">Transmembrane helix</keyword>
<dbReference type="PANTHER" id="PTHR11690">
    <property type="entry name" value="AMILORIDE-SENSITIVE SODIUM CHANNEL-RELATED"/>
    <property type="match status" value="1"/>
</dbReference>
<sequence length="886" mass="98228">MNPPSDRPDGDEAAAGAEPAPPPAARPRKSRLLKERFSLALPAGPGPLTRDMAARRSAHPRPAAQPAGRRIPPARPPGRSRRCSPPHGAAMQRAGRSAPARDRAATLATGRRRRSAAIFAAGTAGRGGPAPPRGPRPFPAGTGAGWRHAAPCRPPAGPRGSRWRSLRHPARSCRPRRPPWGGAARPPSGGGAGRAGPGRGGPEVGAGAAARRPHRQRERGMAPPGPEGGRATAGAMAPGKKITARIKRTLPVRGPQAPTLSELMRWYCLNTNTHGCRRIVVSRGRLRRFIWILLTLSAVGLILWQCAELLMNYYSASVSVTVQFQKLPFPAVTICNINPYKYSSMKDYLSELDKETKKALETFYGFSEGKSKVRRSVGEWNSTGSDFFKQIPLLKFEDFSRTATDLRSGHKRKIEGSVFHKDSSIVNSGDSNDIIGFQLCDANNSSECALYTFSSGVNAIQEWYKLHYMNIMAQIPLETKEKLSYSADDLLLTCFFDGLSCDKRHFTRFHHPLHGNCYTFNSGENGTILSTSTGGSEYGLQVVLYIDEADYNPFLVTSTGAKIIVHDQNEYPFIEDIGTEIETAAATSIGMHFTRSRKLSKPYSDCTETGADIPVENLYNKSYSLQICLHSCFQKAMVDSCGCAQYAQPLPAGAEYCNYKKNPNWMYCYYRLHEKFVKEQLGCQQICKDACSFKEWALTTSIAQWPSTVSEDWMLRVLSWDKGQKINKKLNKTDLANLMVFYKDLNERFISENPANTLVILLSNFGGQLGLWMSCSVVCVIEIVEVFFIDSLSIVMRRQWQKAKKWWNDRKRDRSGKAPQASDLERQGHDNPVCMDEDLPTFNTALRLPLPQDNPLPRTPPPNYSTLRLETAFTEQLPDTLEAGQH</sequence>
<evidence type="ECO:0000256" key="12">
    <source>
        <dbReference type="ARBA" id="ARBA00023303"/>
    </source>
</evidence>
<feature type="region of interest" description="Disordered" evidence="15">
    <location>
        <begin position="809"/>
        <end position="835"/>
    </location>
</feature>
<evidence type="ECO:0000256" key="4">
    <source>
        <dbReference type="ARBA" id="ARBA00022475"/>
    </source>
</evidence>
<keyword evidence="2" id="KW-0813">Transport</keyword>
<accession>A0A8C4UUN1</accession>
<name>A0A8C4UUN1_FALTI</name>
<dbReference type="Pfam" id="PF00858">
    <property type="entry name" value="ASC"/>
    <property type="match status" value="1"/>
</dbReference>
<dbReference type="OMA" id="NACICNY"/>
<keyword evidence="8" id="KW-0406">Ion transport</keyword>
<evidence type="ECO:0000256" key="8">
    <source>
        <dbReference type="ARBA" id="ARBA00023065"/>
    </source>
</evidence>
<keyword evidence="11" id="KW-0739">Sodium transport</keyword>
<keyword evidence="7" id="KW-0915">Sodium</keyword>
<evidence type="ECO:0000256" key="1">
    <source>
        <dbReference type="ARBA" id="ARBA00004424"/>
    </source>
</evidence>
<evidence type="ECO:0000256" key="3">
    <source>
        <dbReference type="ARBA" id="ARBA00022461"/>
    </source>
</evidence>
<proteinExistence type="inferred from homology"/>
<organism evidence="16 17">
    <name type="scientific">Falco tinnunculus</name>
    <name type="common">Common kestrel</name>
    <dbReference type="NCBI Taxonomy" id="100819"/>
    <lineage>
        <taxon>Eukaryota</taxon>
        <taxon>Metazoa</taxon>
        <taxon>Chordata</taxon>
        <taxon>Craniata</taxon>
        <taxon>Vertebrata</taxon>
        <taxon>Euteleostomi</taxon>
        <taxon>Archelosauria</taxon>
        <taxon>Archosauria</taxon>
        <taxon>Dinosauria</taxon>
        <taxon>Saurischia</taxon>
        <taxon>Theropoda</taxon>
        <taxon>Coelurosauria</taxon>
        <taxon>Aves</taxon>
        <taxon>Neognathae</taxon>
        <taxon>Neoaves</taxon>
        <taxon>Telluraves</taxon>
        <taxon>Australaves</taxon>
        <taxon>Falconiformes</taxon>
        <taxon>Falconidae</taxon>
        <taxon>Falco</taxon>
    </lineage>
</organism>
<keyword evidence="4" id="KW-1003">Cell membrane</keyword>
<evidence type="ECO:0000313" key="16">
    <source>
        <dbReference type="Ensembl" id="ENSFTIP00000017947.1"/>
    </source>
</evidence>
<dbReference type="Proteomes" id="UP000694562">
    <property type="component" value="Unplaced"/>
</dbReference>
<dbReference type="GO" id="GO:0015280">
    <property type="term" value="F:ligand-gated sodium channel activity"/>
    <property type="evidence" value="ECO:0007669"/>
    <property type="project" value="InterPro"/>
</dbReference>
<dbReference type="OrthoDB" id="6021021at2759"/>
<feature type="compositionally biased region" description="Basic residues" evidence="15">
    <location>
        <begin position="161"/>
        <end position="177"/>
    </location>
</feature>
<dbReference type="GO" id="GO:0034706">
    <property type="term" value="C:sodium channel complex"/>
    <property type="evidence" value="ECO:0007669"/>
    <property type="project" value="TreeGrafter"/>
</dbReference>
<dbReference type="GO" id="GO:0016324">
    <property type="term" value="C:apical plasma membrane"/>
    <property type="evidence" value="ECO:0007669"/>
    <property type="project" value="UniProtKB-SubCell"/>
</dbReference>
<reference evidence="16" key="2">
    <citation type="submission" date="2025-09" db="UniProtKB">
        <authorList>
            <consortium name="Ensembl"/>
        </authorList>
    </citation>
    <scope>IDENTIFICATION</scope>
</reference>
<feature type="compositionally biased region" description="Low complexity" evidence="15">
    <location>
        <begin position="139"/>
        <end position="151"/>
    </location>
</feature>
<keyword evidence="12" id="KW-0407">Ion channel</keyword>
<evidence type="ECO:0000313" key="17">
    <source>
        <dbReference type="Proteomes" id="UP000694562"/>
    </source>
</evidence>